<evidence type="ECO:0000256" key="2">
    <source>
        <dbReference type="ARBA" id="ARBA00022729"/>
    </source>
</evidence>
<evidence type="ECO:0000256" key="3">
    <source>
        <dbReference type="SAM" id="SignalP"/>
    </source>
</evidence>
<feature type="signal peptide" evidence="3">
    <location>
        <begin position="1"/>
        <end position="18"/>
    </location>
</feature>
<organism evidence="4 5">
    <name type="scientific">Thalassotalea litorea</name>
    <dbReference type="NCBI Taxonomy" id="2020715"/>
    <lineage>
        <taxon>Bacteria</taxon>
        <taxon>Pseudomonadati</taxon>
        <taxon>Pseudomonadota</taxon>
        <taxon>Gammaproteobacteria</taxon>
        <taxon>Alteromonadales</taxon>
        <taxon>Colwelliaceae</taxon>
        <taxon>Thalassotalea</taxon>
    </lineage>
</organism>
<protein>
    <submittedName>
        <fullName evidence="4">DUF2057 domain-containing protein</fullName>
    </submittedName>
</protein>
<dbReference type="AlphaFoldDB" id="A0A5R9IRB2"/>
<feature type="chain" id="PRO_5024386833" evidence="3">
    <location>
        <begin position="19"/>
        <end position="197"/>
    </location>
</feature>
<evidence type="ECO:0000256" key="1">
    <source>
        <dbReference type="ARBA" id="ARBA00008490"/>
    </source>
</evidence>
<name>A0A5R9IRB2_9GAMM</name>
<dbReference type="InterPro" id="IPR018635">
    <property type="entry name" value="UPF0319"/>
</dbReference>
<evidence type="ECO:0000313" key="5">
    <source>
        <dbReference type="Proteomes" id="UP000307790"/>
    </source>
</evidence>
<evidence type="ECO:0000313" key="4">
    <source>
        <dbReference type="EMBL" id="TLU68065.1"/>
    </source>
</evidence>
<reference evidence="4 5" key="1">
    <citation type="submission" date="2019-05" db="EMBL/GenBank/DDBJ databases">
        <title>Genome sequences of Thalassotalea litorea 1K03283.</title>
        <authorList>
            <person name="Zhang D."/>
        </authorList>
    </citation>
    <scope>NUCLEOTIDE SEQUENCE [LARGE SCALE GENOMIC DNA]</scope>
    <source>
        <strain evidence="4 5">MCCC 1K03283</strain>
    </source>
</reference>
<sequence>MKAILGSLFVLFSLATQAAQLTIPDTFEVLSVDGEEQSKSYFTKETTLDLASGKHAVQIQYREMFEHDTEDHHETVRSAPFVLIFTVNGNDALQLNHPQQLGIEAARAYAKSPQVKLVDANGDPVRAEQLSQKQYQQDLMSLQQQKRQQVVKQSLSDDPGEFRPHGPDTVEMLEYWWELATDSERQEFIRYLQEEHK</sequence>
<dbReference type="EMBL" id="VCBC01000001">
    <property type="protein sequence ID" value="TLU68065.1"/>
    <property type="molecule type" value="Genomic_DNA"/>
</dbReference>
<keyword evidence="5" id="KW-1185">Reference proteome</keyword>
<dbReference type="PANTHER" id="PTHR38108:SF1">
    <property type="entry name" value="UPF0319 PROTEIN YCCT"/>
    <property type="match status" value="1"/>
</dbReference>
<proteinExistence type="inferred from homology"/>
<accession>A0A5R9IRB2</accession>
<dbReference type="Pfam" id="PF09829">
    <property type="entry name" value="DUF2057"/>
    <property type="match status" value="1"/>
</dbReference>
<dbReference type="OrthoDB" id="5734775at2"/>
<keyword evidence="2 3" id="KW-0732">Signal</keyword>
<dbReference type="Proteomes" id="UP000307790">
    <property type="component" value="Unassembled WGS sequence"/>
</dbReference>
<dbReference type="RefSeq" id="WP_138318009.1">
    <property type="nucleotide sequence ID" value="NZ_VCBC01000001.1"/>
</dbReference>
<dbReference type="PANTHER" id="PTHR38108">
    <property type="entry name" value="UPF0319 PROTEIN YCCT"/>
    <property type="match status" value="1"/>
</dbReference>
<comment type="similarity">
    <text evidence="1">Belongs to the UPF0319 family.</text>
</comment>
<comment type="caution">
    <text evidence="4">The sequence shown here is derived from an EMBL/GenBank/DDBJ whole genome shotgun (WGS) entry which is preliminary data.</text>
</comment>
<gene>
    <name evidence="4" type="ORF">FE810_00155</name>
</gene>